<organism evidence="2">
    <name type="scientific">uncultured marine virus</name>
    <dbReference type="NCBI Taxonomy" id="186617"/>
    <lineage>
        <taxon>Viruses</taxon>
        <taxon>environmental samples</taxon>
    </lineage>
</organism>
<evidence type="ECO:0000313" key="2">
    <source>
        <dbReference type="EMBL" id="AKH46552.1"/>
    </source>
</evidence>
<accession>A0A0F7L4V2</accession>
<dbReference type="EMBL" id="KR029584">
    <property type="protein sequence ID" value="AKH46552.1"/>
    <property type="molecule type" value="Genomic_DNA"/>
</dbReference>
<feature type="compositionally biased region" description="Basic and acidic residues" evidence="1">
    <location>
        <begin position="138"/>
        <end position="147"/>
    </location>
</feature>
<proteinExistence type="predicted"/>
<evidence type="ECO:0000256" key="1">
    <source>
        <dbReference type="SAM" id="MobiDB-lite"/>
    </source>
</evidence>
<reference evidence="2" key="1">
    <citation type="journal article" date="2015" name="Front. Microbiol.">
        <title>Combining genomic sequencing methods to explore viral diversity and reveal potential virus-host interactions.</title>
        <authorList>
            <person name="Chow C.E."/>
            <person name="Winget D.M."/>
            <person name="White R.A.III."/>
            <person name="Hallam S.J."/>
            <person name="Suttle C.A."/>
        </authorList>
    </citation>
    <scope>NUCLEOTIDE SEQUENCE</scope>
    <source>
        <strain evidence="2">Anoxic3_9</strain>
    </source>
</reference>
<feature type="region of interest" description="Disordered" evidence="1">
    <location>
        <begin position="138"/>
        <end position="177"/>
    </location>
</feature>
<feature type="compositionally biased region" description="Basic residues" evidence="1">
    <location>
        <begin position="148"/>
        <end position="177"/>
    </location>
</feature>
<protein>
    <submittedName>
        <fullName evidence="2">Replication protein</fullName>
    </submittedName>
</protein>
<name>A0A0F7L4V2_9VIRU</name>
<reference evidence="2" key="2">
    <citation type="submission" date="2015-03" db="EMBL/GenBank/DDBJ databases">
        <authorList>
            <person name="Chow C.-E.T."/>
            <person name="Winget D.M."/>
            <person name="White R.A.III."/>
            <person name="Hallam S.J."/>
            <person name="Suttle C.A."/>
        </authorList>
    </citation>
    <scope>NUCLEOTIDE SEQUENCE</scope>
    <source>
        <strain evidence="2">Anoxic3_9</strain>
    </source>
</reference>
<sequence>MTISGEKIEGGYILLARRFSESELMSKPPLWIKLFVWMLLKANKTDGYKGLKIGQFRTNINEMRAAMTYYAGASPRTPSIKQIRVIYESLTKGTTEGTAKGLTNGRAKGTDNNAIIKITKVRGGMLISVLNYEKYQEPKNYERQDKKQPKKHTKGRAKGHTKGRAKSSRKVKQGHIL</sequence>